<feature type="domain" description="O-antigen ligase-related" evidence="6">
    <location>
        <begin position="243"/>
        <end position="371"/>
    </location>
</feature>
<dbReference type="AlphaFoldDB" id="A0A6M1RRI5"/>
<feature type="transmembrane region" description="Helical" evidence="5">
    <location>
        <begin position="37"/>
        <end position="54"/>
    </location>
</feature>
<evidence type="ECO:0000256" key="1">
    <source>
        <dbReference type="ARBA" id="ARBA00004141"/>
    </source>
</evidence>
<keyword evidence="7" id="KW-0436">Ligase</keyword>
<proteinExistence type="predicted"/>
<keyword evidence="3 5" id="KW-1133">Transmembrane helix</keyword>
<evidence type="ECO:0000313" key="7">
    <source>
        <dbReference type="EMBL" id="NGO37911.1"/>
    </source>
</evidence>
<accession>A0A6M1RRI5</accession>
<dbReference type="InterPro" id="IPR007016">
    <property type="entry name" value="O-antigen_ligase-rel_domated"/>
</dbReference>
<evidence type="ECO:0000256" key="4">
    <source>
        <dbReference type="ARBA" id="ARBA00023136"/>
    </source>
</evidence>
<dbReference type="Pfam" id="PF04932">
    <property type="entry name" value="Wzy_C"/>
    <property type="match status" value="1"/>
</dbReference>
<comment type="subcellular location">
    <subcellularLocation>
        <location evidence="1">Membrane</location>
        <topology evidence="1">Multi-pass membrane protein</topology>
    </subcellularLocation>
</comment>
<name>A0A6M1RRI5_9BACT</name>
<dbReference type="GO" id="GO:0016020">
    <property type="term" value="C:membrane"/>
    <property type="evidence" value="ECO:0007669"/>
    <property type="project" value="UniProtKB-SubCell"/>
</dbReference>
<feature type="transmembrane region" description="Helical" evidence="5">
    <location>
        <begin position="200"/>
        <end position="221"/>
    </location>
</feature>
<keyword evidence="8" id="KW-1185">Reference proteome</keyword>
<dbReference type="PANTHER" id="PTHR37422">
    <property type="entry name" value="TEICHURONIC ACID BIOSYNTHESIS PROTEIN TUAE"/>
    <property type="match status" value="1"/>
</dbReference>
<dbReference type="InterPro" id="IPR051533">
    <property type="entry name" value="WaaL-like"/>
</dbReference>
<keyword evidence="4 5" id="KW-0472">Membrane</keyword>
<feature type="transmembrane region" description="Helical" evidence="5">
    <location>
        <begin position="279"/>
        <end position="298"/>
    </location>
</feature>
<dbReference type="GO" id="GO:0016874">
    <property type="term" value="F:ligase activity"/>
    <property type="evidence" value="ECO:0007669"/>
    <property type="project" value="UniProtKB-KW"/>
</dbReference>
<reference evidence="7 8" key="1">
    <citation type="submission" date="2020-02" db="EMBL/GenBank/DDBJ databases">
        <title>Draft genome sequence of Limisphaera ngatamarikiensis NGM72.4T, a thermophilic Verrucomicrobia grouped in subdivision 3.</title>
        <authorList>
            <person name="Carere C.R."/>
            <person name="Steen J."/>
            <person name="Hugenholtz P."/>
            <person name="Stott M.B."/>
        </authorList>
    </citation>
    <scope>NUCLEOTIDE SEQUENCE [LARGE SCALE GENOMIC DNA]</scope>
    <source>
        <strain evidence="7 8">NGM72.4</strain>
    </source>
</reference>
<feature type="transmembrane region" description="Helical" evidence="5">
    <location>
        <begin position="233"/>
        <end position="250"/>
    </location>
</feature>
<feature type="transmembrane region" description="Helical" evidence="5">
    <location>
        <begin position="364"/>
        <end position="383"/>
    </location>
</feature>
<sequence length="446" mass="49825">MLFALGLLKFGNPVVMEKFLETPSEWLEWVLSPWPTAYGYGVAMGVLGLTVLLGRRGSWPGPWWLMGLPLMWFGWQCVSALFTVDGTLTRLVLPHFAVCAACFYAGAGWLGRWSSLRGVWVWVLAALLWVIGYGVDQRFRGLPETRAFILQHEATHWRDFPAEERKRWEEAGTLIRTPDGWKAHPKLLEKASSLRISSTLFYPNTLAGALLMMGPVVLWALGTTDRLTPAARVFSVMSVGAGCLACLYWSGSKAGWLIGLGLAFLGFWAWPWPARVRLVVLGLVLGVGLTLFAVRYAGFFQRGAPSVAARWDYWRAAWQTAWEHPWVGTGPGTFQRPYERIKPPEAEMARLTHNDYLQQASDSGWPAALAYTVWVVGVLVRTGRQVWSRPDREPFFVWLGLVAWAAQSFVEFNLYIPGLAWPAFALAGWLMAVSGENQSTEGAVGR</sequence>
<feature type="transmembrane region" description="Helical" evidence="5">
    <location>
        <begin position="119"/>
        <end position="135"/>
    </location>
</feature>
<dbReference type="PANTHER" id="PTHR37422:SF13">
    <property type="entry name" value="LIPOPOLYSACCHARIDE BIOSYNTHESIS PROTEIN PA4999-RELATED"/>
    <property type="match status" value="1"/>
</dbReference>
<evidence type="ECO:0000259" key="6">
    <source>
        <dbReference type="Pfam" id="PF04932"/>
    </source>
</evidence>
<evidence type="ECO:0000256" key="5">
    <source>
        <dbReference type="SAM" id="Phobius"/>
    </source>
</evidence>
<comment type="caution">
    <text evidence="7">The sequence shown here is derived from an EMBL/GenBank/DDBJ whole genome shotgun (WGS) entry which is preliminary data.</text>
</comment>
<keyword evidence="2 5" id="KW-0812">Transmembrane</keyword>
<organism evidence="7 8">
    <name type="scientific">Limisphaera ngatamarikiensis</name>
    <dbReference type="NCBI Taxonomy" id="1324935"/>
    <lineage>
        <taxon>Bacteria</taxon>
        <taxon>Pseudomonadati</taxon>
        <taxon>Verrucomicrobiota</taxon>
        <taxon>Verrucomicrobiia</taxon>
        <taxon>Limisphaerales</taxon>
        <taxon>Limisphaeraceae</taxon>
        <taxon>Limisphaera</taxon>
    </lineage>
</organism>
<dbReference type="Proteomes" id="UP000477311">
    <property type="component" value="Unassembled WGS sequence"/>
</dbReference>
<evidence type="ECO:0000256" key="2">
    <source>
        <dbReference type="ARBA" id="ARBA00022692"/>
    </source>
</evidence>
<feature type="transmembrane region" description="Helical" evidence="5">
    <location>
        <begin position="88"/>
        <end position="107"/>
    </location>
</feature>
<dbReference type="EMBL" id="JAAKYA010000004">
    <property type="protein sequence ID" value="NGO37911.1"/>
    <property type="molecule type" value="Genomic_DNA"/>
</dbReference>
<protein>
    <submittedName>
        <fullName evidence="7">O-antigen ligase family protein</fullName>
    </submittedName>
</protein>
<evidence type="ECO:0000256" key="3">
    <source>
        <dbReference type="ARBA" id="ARBA00022989"/>
    </source>
</evidence>
<feature type="transmembrane region" description="Helical" evidence="5">
    <location>
        <begin position="395"/>
        <end position="416"/>
    </location>
</feature>
<evidence type="ECO:0000313" key="8">
    <source>
        <dbReference type="Proteomes" id="UP000477311"/>
    </source>
</evidence>
<feature type="transmembrane region" description="Helical" evidence="5">
    <location>
        <begin position="256"/>
        <end position="272"/>
    </location>
</feature>
<gene>
    <name evidence="7" type="ORF">G4L39_00630</name>
</gene>
<feature type="transmembrane region" description="Helical" evidence="5">
    <location>
        <begin position="63"/>
        <end position="82"/>
    </location>
</feature>